<dbReference type="EMBL" id="JBHUMY010000008">
    <property type="protein sequence ID" value="MFD2660498.1"/>
    <property type="molecule type" value="Genomic_DNA"/>
</dbReference>
<evidence type="ECO:0000259" key="1">
    <source>
        <dbReference type="Pfam" id="PF09860"/>
    </source>
</evidence>
<keyword evidence="3" id="KW-1185">Reference proteome</keyword>
<sequence>MLIYDGSVRLDDLKRGFRYDPANERYECLVCGEQFEEGAVYRVPGVDDRMYEARKYAAYHIEAAHGSMLSALLALDKKATGLTDLQKSLIRDFAMGLTDAEIVKRAGSGSASTIRNHRFVLKEKAKQAKLFLAVMELMESGASPDAPRFVPIHPTATQVDERYAITEEEYAKLMKQYFPEGPDGPLTTFPRKEKRKIAILRHIASYFEKGRTYSEKEVNERLKQFYKEDYVTLRRYLIEYGYLDRTDDCSAYWVKG</sequence>
<comment type="caution">
    <text evidence="2">The sequence shown here is derived from an EMBL/GenBank/DDBJ whole genome shotgun (WGS) entry which is preliminary data.</text>
</comment>
<dbReference type="RefSeq" id="WP_379271939.1">
    <property type="nucleotide sequence ID" value="NZ_JBHUGT010000033.1"/>
</dbReference>
<reference evidence="3" key="1">
    <citation type="journal article" date="2019" name="Int. J. Syst. Evol. Microbiol.">
        <title>The Global Catalogue of Microorganisms (GCM) 10K type strain sequencing project: providing services to taxonomists for standard genome sequencing and annotation.</title>
        <authorList>
            <consortium name="The Broad Institute Genomics Platform"/>
            <consortium name="The Broad Institute Genome Sequencing Center for Infectious Disease"/>
            <person name="Wu L."/>
            <person name="Ma J."/>
        </authorList>
    </citation>
    <scope>NUCLEOTIDE SEQUENCE [LARGE SCALE GENOMIC DNA]</scope>
    <source>
        <strain evidence="3">TISTR 1827</strain>
    </source>
</reference>
<accession>A0ABW5QWA1</accession>
<dbReference type="InterPro" id="IPR018656">
    <property type="entry name" value="DUF2087"/>
</dbReference>
<evidence type="ECO:0000313" key="3">
    <source>
        <dbReference type="Proteomes" id="UP001597493"/>
    </source>
</evidence>
<proteinExistence type="predicted"/>
<protein>
    <submittedName>
        <fullName evidence="2">DUF2087 domain-containing protein</fullName>
    </submittedName>
</protein>
<gene>
    <name evidence="2" type="ORF">ACFSW5_09515</name>
</gene>
<evidence type="ECO:0000313" key="2">
    <source>
        <dbReference type="EMBL" id="MFD2660498.1"/>
    </source>
</evidence>
<name>A0ABW5QWA1_9BACL</name>
<dbReference type="Pfam" id="PF09860">
    <property type="entry name" value="DUF2087"/>
    <property type="match status" value="1"/>
</dbReference>
<feature type="domain" description="DUF2087" evidence="1">
    <location>
        <begin position="186"/>
        <end position="254"/>
    </location>
</feature>
<dbReference type="Proteomes" id="UP001597493">
    <property type="component" value="Unassembled WGS sequence"/>
</dbReference>
<organism evidence="2 3">
    <name type="scientific">Paenibacillus thailandensis</name>
    <dbReference type="NCBI Taxonomy" id="393250"/>
    <lineage>
        <taxon>Bacteria</taxon>
        <taxon>Bacillati</taxon>
        <taxon>Bacillota</taxon>
        <taxon>Bacilli</taxon>
        <taxon>Bacillales</taxon>
        <taxon>Paenibacillaceae</taxon>
        <taxon>Paenibacillus</taxon>
    </lineage>
</organism>